<sequence length="289" mass="31865">MPTCSPLGGCSALRLAVTTDRARTVSLLLASGAFLSATLLQEAWQSPNVTHRVLASLTSAYCCRLRVERRRLVEVSRAHVEGISNLLEDIEGSTPWLAAWRSGEDTDHATLSDLLAKAAAANCPVTAAFLQSAGAWPFFSQASGGSALHAALDAGHQTMAEALIRDLGGCPYVPDTHGRLPVHMMSDEERQRLEQRLFEEEQEKLKDLELRQKADREKAAARTALDVQKPHFTCLLIHRPPLFHNLRLPPHSSLATLCPSTPSVNHRGRHQEPGPKLECYKWGEFEEQQ</sequence>
<dbReference type="EMBL" id="JARAKH010000829">
    <property type="protein sequence ID" value="KAK8373850.1"/>
    <property type="molecule type" value="Genomic_DNA"/>
</dbReference>
<evidence type="ECO:0000313" key="2">
    <source>
        <dbReference type="EMBL" id="KAK8373850.1"/>
    </source>
</evidence>
<organism evidence="2 3">
    <name type="scientific">Scylla paramamosain</name>
    <name type="common">Mud crab</name>
    <dbReference type="NCBI Taxonomy" id="85552"/>
    <lineage>
        <taxon>Eukaryota</taxon>
        <taxon>Metazoa</taxon>
        <taxon>Ecdysozoa</taxon>
        <taxon>Arthropoda</taxon>
        <taxon>Crustacea</taxon>
        <taxon>Multicrustacea</taxon>
        <taxon>Malacostraca</taxon>
        <taxon>Eumalacostraca</taxon>
        <taxon>Eucarida</taxon>
        <taxon>Decapoda</taxon>
        <taxon>Pleocyemata</taxon>
        <taxon>Brachyura</taxon>
        <taxon>Eubrachyura</taxon>
        <taxon>Portunoidea</taxon>
        <taxon>Portunidae</taxon>
        <taxon>Portuninae</taxon>
        <taxon>Scylla</taxon>
    </lineage>
</organism>
<gene>
    <name evidence="2" type="ORF">O3P69_014165</name>
</gene>
<dbReference type="InterPro" id="IPR036770">
    <property type="entry name" value="Ankyrin_rpt-contain_sf"/>
</dbReference>
<feature type="coiled-coil region" evidence="1">
    <location>
        <begin position="183"/>
        <end position="218"/>
    </location>
</feature>
<evidence type="ECO:0000256" key="1">
    <source>
        <dbReference type="SAM" id="Coils"/>
    </source>
</evidence>
<dbReference type="SUPFAM" id="SSF48403">
    <property type="entry name" value="Ankyrin repeat"/>
    <property type="match status" value="1"/>
</dbReference>
<accession>A0AAW0SEQ5</accession>
<comment type="caution">
    <text evidence="2">The sequence shown here is derived from an EMBL/GenBank/DDBJ whole genome shotgun (WGS) entry which is preliminary data.</text>
</comment>
<evidence type="ECO:0000313" key="3">
    <source>
        <dbReference type="Proteomes" id="UP001487740"/>
    </source>
</evidence>
<name>A0AAW0SEQ5_SCYPA</name>
<dbReference type="Gene3D" id="1.25.40.20">
    <property type="entry name" value="Ankyrin repeat-containing domain"/>
    <property type="match status" value="1"/>
</dbReference>
<keyword evidence="3" id="KW-1185">Reference proteome</keyword>
<dbReference type="Proteomes" id="UP001487740">
    <property type="component" value="Unassembled WGS sequence"/>
</dbReference>
<dbReference type="AlphaFoldDB" id="A0AAW0SEQ5"/>
<keyword evidence="1" id="KW-0175">Coiled coil</keyword>
<proteinExistence type="predicted"/>
<protein>
    <submittedName>
        <fullName evidence="2">Uncharacterized protein</fullName>
    </submittedName>
</protein>
<reference evidence="2 3" key="1">
    <citation type="submission" date="2023-03" db="EMBL/GenBank/DDBJ databases">
        <title>High-quality genome of Scylla paramamosain provides insights in environmental adaptation.</title>
        <authorList>
            <person name="Zhang L."/>
        </authorList>
    </citation>
    <scope>NUCLEOTIDE SEQUENCE [LARGE SCALE GENOMIC DNA]</scope>
    <source>
        <strain evidence="2">LZ_2023a</strain>
        <tissue evidence="2">Muscle</tissue>
    </source>
</reference>